<reference evidence="1" key="1">
    <citation type="submission" date="2020-06" db="EMBL/GenBank/DDBJ databases">
        <title>Genomic insights into acetone-butanol-ethanol (ABE) fermentation by sequencing solventogenic clostridia strains.</title>
        <authorList>
            <person name="Brown S."/>
        </authorList>
    </citation>
    <scope>NUCLEOTIDE SEQUENCE</scope>
    <source>
        <strain evidence="1">DJ123</strain>
    </source>
</reference>
<dbReference type="AlphaFoldDB" id="A0A1S8ST43"/>
<evidence type="ECO:0000313" key="1">
    <source>
        <dbReference type="EMBL" id="NSB14577.1"/>
    </source>
</evidence>
<evidence type="ECO:0000313" key="2">
    <source>
        <dbReference type="Proteomes" id="UP000822184"/>
    </source>
</evidence>
<organism evidence="1 2">
    <name type="scientific">Clostridium beijerinckii</name>
    <name type="common">Clostridium MP</name>
    <dbReference type="NCBI Taxonomy" id="1520"/>
    <lineage>
        <taxon>Bacteria</taxon>
        <taxon>Bacillati</taxon>
        <taxon>Bacillota</taxon>
        <taxon>Clostridia</taxon>
        <taxon>Eubacteriales</taxon>
        <taxon>Clostridiaceae</taxon>
        <taxon>Clostridium</taxon>
    </lineage>
</organism>
<accession>A0A1S8ST43</accession>
<sequence>MNTIILFITFIKLNTCTYSSVKPRERTAM</sequence>
<dbReference type="EMBL" id="JABTDW010000001">
    <property type="protein sequence ID" value="NSB14577.1"/>
    <property type="molecule type" value="Genomic_DNA"/>
</dbReference>
<comment type="caution">
    <text evidence="1">The sequence shown here is derived from an EMBL/GenBank/DDBJ whole genome shotgun (WGS) entry which is preliminary data.</text>
</comment>
<gene>
    <name evidence="1" type="ORF">BCD95_002836</name>
</gene>
<name>A0A1S8ST43_CLOBE</name>
<proteinExistence type="predicted"/>
<dbReference type="Proteomes" id="UP000822184">
    <property type="component" value="Unassembled WGS sequence"/>
</dbReference>
<protein>
    <submittedName>
        <fullName evidence="1">Uncharacterized protein</fullName>
    </submittedName>
</protein>